<proteinExistence type="predicted"/>
<dbReference type="SUPFAM" id="SSF55486">
    <property type="entry name" value="Metalloproteases ('zincins'), catalytic domain"/>
    <property type="match status" value="1"/>
</dbReference>
<accession>A0A3B1BYE0</accession>
<evidence type="ECO:0008006" key="2">
    <source>
        <dbReference type="Google" id="ProtNLM"/>
    </source>
</evidence>
<gene>
    <name evidence="1" type="ORF">MNBD_NITROSPINAE01-792</name>
</gene>
<dbReference type="AlphaFoldDB" id="A0A3B1BYE0"/>
<name>A0A3B1BYE0_9ZZZZ</name>
<reference evidence="1" key="1">
    <citation type="submission" date="2018-06" db="EMBL/GenBank/DDBJ databases">
        <authorList>
            <person name="Zhirakovskaya E."/>
        </authorList>
    </citation>
    <scope>NUCLEOTIDE SEQUENCE</scope>
</reference>
<evidence type="ECO:0000313" key="1">
    <source>
        <dbReference type="EMBL" id="VAX22969.1"/>
    </source>
</evidence>
<dbReference type="EMBL" id="UOGC01000144">
    <property type="protein sequence ID" value="VAX22969.1"/>
    <property type="molecule type" value="Genomic_DNA"/>
</dbReference>
<sequence length="437" mass="47039">MRTSKKYVLLCYVKDWKMTKYPPSSILRSSLLFTTLFIIFTLSGCSGGGGGGADDNESTALIITPLNPAHVPAGEFAWVSFSGAEPDLTAFTAEGGVVNQIIFNSEQTITVDGIKSGDTLFYDYDRNSGSKSSSAGLPIDFMSYQYGLVALPDKTISAILPPIHTVSTAFPAGSYQFKIQNLGLSDATVNVTQVYKTDGDFSSGKLDINLFVYTAGEPNPVIPDRKEANNIKNLLNDVLGQAGITINNLRVEFIDNPEVIADMNTGDDLTQFLASASRETLGRSDNGINCFLLPWLPNRILGRDGAIPGPAIHGTQASGIVARAAKYGYSAEGFTEHETDQRVLVKILAHEIGHYMGLFHTTESDGNLKDPLPDTPECGIENDQNGDGKVTGPECRDKGAANLMFWTIDSGLISTGSFQSEISGYQLDVVNTHPLVR</sequence>
<protein>
    <recommendedName>
        <fullName evidence="2">Peptidase M43 pregnancy-associated plasma-A domain-containing protein</fullName>
    </recommendedName>
</protein>
<dbReference type="Gene3D" id="3.40.390.10">
    <property type="entry name" value="Collagenase (Catalytic Domain)"/>
    <property type="match status" value="1"/>
</dbReference>
<dbReference type="GO" id="GO:0008237">
    <property type="term" value="F:metallopeptidase activity"/>
    <property type="evidence" value="ECO:0007669"/>
    <property type="project" value="InterPro"/>
</dbReference>
<organism evidence="1">
    <name type="scientific">hydrothermal vent metagenome</name>
    <dbReference type="NCBI Taxonomy" id="652676"/>
    <lineage>
        <taxon>unclassified sequences</taxon>
        <taxon>metagenomes</taxon>
        <taxon>ecological metagenomes</taxon>
    </lineage>
</organism>
<dbReference type="InterPro" id="IPR024079">
    <property type="entry name" value="MetalloPept_cat_dom_sf"/>
</dbReference>